<dbReference type="PANTHER" id="PTHR39201:SF1">
    <property type="entry name" value="FLAVODOXIN-LIKE DOMAIN-CONTAINING PROTEIN"/>
    <property type="match status" value="1"/>
</dbReference>
<protein>
    <submittedName>
        <fullName evidence="4">Flavodoxin</fullName>
    </submittedName>
</protein>
<feature type="signal peptide" evidence="2">
    <location>
        <begin position="1"/>
        <end position="18"/>
    </location>
</feature>
<proteinExistence type="predicted"/>
<evidence type="ECO:0000256" key="2">
    <source>
        <dbReference type="SAM" id="SignalP"/>
    </source>
</evidence>
<accession>A0ABS6TC84</accession>
<dbReference type="EMBL" id="JAHUZB010000003">
    <property type="protein sequence ID" value="MBV7390507.1"/>
    <property type="molecule type" value="Genomic_DNA"/>
</dbReference>
<evidence type="ECO:0000313" key="5">
    <source>
        <dbReference type="Proteomes" id="UP000774130"/>
    </source>
</evidence>
<keyword evidence="2" id="KW-0732">Signal</keyword>
<feature type="region of interest" description="Disordered" evidence="1">
    <location>
        <begin position="211"/>
        <end position="231"/>
    </location>
</feature>
<dbReference type="NCBIfam" id="NF005389">
    <property type="entry name" value="PRK06934.1"/>
    <property type="match status" value="1"/>
</dbReference>
<feature type="compositionally biased region" description="Polar residues" evidence="1">
    <location>
        <begin position="222"/>
        <end position="231"/>
    </location>
</feature>
<dbReference type="Proteomes" id="UP000774130">
    <property type="component" value="Unassembled WGS sequence"/>
</dbReference>
<comment type="caution">
    <text evidence="4">The sequence shown here is derived from an EMBL/GenBank/DDBJ whole genome shotgun (WGS) entry which is preliminary data.</text>
</comment>
<dbReference type="PANTHER" id="PTHR39201">
    <property type="entry name" value="EXPORTED PROTEIN-RELATED"/>
    <property type="match status" value="1"/>
</dbReference>
<keyword evidence="5" id="KW-1185">Reference proteome</keyword>
<reference evidence="4 5" key="1">
    <citation type="submission" date="2021-06" db="EMBL/GenBank/DDBJ databases">
        <title>Enterococcus alishanensis sp. nov., a novel lactic acid bacterium isolated from fresh coffee beans.</title>
        <authorList>
            <person name="Chen Y.-S."/>
        </authorList>
    </citation>
    <scope>NUCLEOTIDE SEQUENCE [LARGE SCALE GENOMIC DNA]</scope>
    <source>
        <strain evidence="4 5">ALS3</strain>
    </source>
</reference>
<organism evidence="4 5">
    <name type="scientific">Enterococcus alishanensis</name>
    <dbReference type="NCBI Taxonomy" id="1303817"/>
    <lineage>
        <taxon>Bacteria</taxon>
        <taxon>Bacillati</taxon>
        <taxon>Bacillota</taxon>
        <taxon>Bacilli</taxon>
        <taxon>Lactobacillales</taxon>
        <taxon>Enterococcaceae</taxon>
        <taxon>Enterococcus</taxon>
    </lineage>
</organism>
<evidence type="ECO:0000256" key="1">
    <source>
        <dbReference type="SAM" id="MobiDB-lite"/>
    </source>
</evidence>
<gene>
    <name evidence="4" type="ORF">KUA55_07435</name>
</gene>
<feature type="domain" description="Flavodoxin-like" evidence="3">
    <location>
        <begin position="82"/>
        <end position="225"/>
    </location>
</feature>
<feature type="chain" id="PRO_5045364662" evidence="2">
    <location>
        <begin position="19"/>
        <end position="231"/>
    </location>
</feature>
<sequence>MKKMLSVLFIGVGLLTLAACGNNDENAASDNNQNSVAANDNLTEKFGKSLVVYFSQPETTDPNNLTTEEENSAIVVDDEVLGNVQYVGMQIQDQTEADIFRIEPETPYTTDHDALTEFASEEQSNNARPTLKESVENLDEYDTIFFGYPNWWGDMPMIMYSFLEEHDLAGKTVIPFNVHGGSGLSDTVNSITEEAPDATIVTDALTISRDDVDGSEGDVTDWLNNLPETNN</sequence>
<dbReference type="Pfam" id="PF12682">
    <property type="entry name" value="Flavodoxin_4"/>
    <property type="match status" value="1"/>
</dbReference>
<dbReference type="InterPro" id="IPR008254">
    <property type="entry name" value="Flavodoxin/NO_synth"/>
</dbReference>
<dbReference type="RefSeq" id="WP_218325569.1">
    <property type="nucleotide sequence ID" value="NZ_JAHUZB010000003.1"/>
</dbReference>
<evidence type="ECO:0000313" key="4">
    <source>
        <dbReference type="EMBL" id="MBV7390507.1"/>
    </source>
</evidence>
<evidence type="ECO:0000259" key="3">
    <source>
        <dbReference type="Pfam" id="PF12682"/>
    </source>
</evidence>
<name>A0ABS6TC84_9ENTE</name>
<dbReference type="PROSITE" id="PS51257">
    <property type="entry name" value="PROKAR_LIPOPROTEIN"/>
    <property type="match status" value="1"/>
</dbReference>